<sequence length="164" mass="18891">MNKKIFPIILLLFSTSAFSYGIHTNLNLEWMKENHRLIEMDLKNRKTNEIIKDLNTLTNIWIERDGAVSGEVSPLLIIAIEKHTDFTLSILSSHPRSFNKWLNELEGIVFTDFNGDQKEKLLKMKKSLSDSLVIYLQSEPSESLKPFALELLKKTNEISVSQIN</sequence>
<dbReference type="AlphaFoldDB" id="A0A0J1H127"/>
<organism evidence="2 3">
    <name type="scientific">Photobacterium aquae</name>
    <dbReference type="NCBI Taxonomy" id="1195763"/>
    <lineage>
        <taxon>Bacteria</taxon>
        <taxon>Pseudomonadati</taxon>
        <taxon>Pseudomonadota</taxon>
        <taxon>Gammaproteobacteria</taxon>
        <taxon>Vibrionales</taxon>
        <taxon>Vibrionaceae</taxon>
        <taxon>Photobacterium</taxon>
    </lineage>
</organism>
<feature type="chain" id="PRO_5005252274" evidence="1">
    <location>
        <begin position="20"/>
        <end position="164"/>
    </location>
</feature>
<accession>A0A0J1H127</accession>
<evidence type="ECO:0000313" key="3">
    <source>
        <dbReference type="Proteomes" id="UP000036097"/>
    </source>
</evidence>
<feature type="signal peptide" evidence="1">
    <location>
        <begin position="1"/>
        <end position="19"/>
    </location>
</feature>
<dbReference type="Proteomes" id="UP000036097">
    <property type="component" value="Unassembled WGS sequence"/>
</dbReference>
<name>A0A0J1H127_9GAMM</name>
<dbReference type="OrthoDB" id="5905200at2"/>
<reference evidence="2 3" key="1">
    <citation type="submission" date="2015-05" db="EMBL/GenBank/DDBJ databases">
        <title>Photobacterium galathea sp. nov.</title>
        <authorList>
            <person name="Machado H."/>
            <person name="Gram L."/>
        </authorList>
    </citation>
    <scope>NUCLEOTIDE SEQUENCE [LARGE SCALE GENOMIC DNA]</scope>
    <source>
        <strain evidence="2 3">CGMCC 1.12159</strain>
    </source>
</reference>
<comment type="caution">
    <text evidence="2">The sequence shown here is derived from an EMBL/GenBank/DDBJ whole genome shotgun (WGS) entry which is preliminary data.</text>
</comment>
<evidence type="ECO:0000256" key="1">
    <source>
        <dbReference type="SAM" id="SignalP"/>
    </source>
</evidence>
<dbReference type="EMBL" id="LDOT01000013">
    <property type="protein sequence ID" value="KLV05523.1"/>
    <property type="molecule type" value="Genomic_DNA"/>
</dbReference>
<proteinExistence type="predicted"/>
<gene>
    <name evidence="2" type="ORF">ABT56_11170</name>
</gene>
<evidence type="ECO:0000313" key="2">
    <source>
        <dbReference type="EMBL" id="KLV05523.1"/>
    </source>
</evidence>
<dbReference type="RefSeq" id="WP_047878952.1">
    <property type="nucleotide sequence ID" value="NZ_LDOT01000013.1"/>
</dbReference>
<protein>
    <submittedName>
        <fullName evidence="2">Uncharacterized protein</fullName>
    </submittedName>
</protein>
<dbReference type="PATRIC" id="fig|1195763.3.peg.2349"/>
<keyword evidence="1" id="KW-0732">Signal</keyword>
<keyword evidence="3" id="KW-1185">Reference proteome</keyword>